<dbReference type="InterPro" id="IPR004841">
    <property type="entry name" value="AA-permease/SLC12A_dom"/>
</dbReference>
<reference evidence="11 13" key="3">
    <citation type="submission" date="2020-03" db="EMBL/GenBank/DDBJ databases">
        <title>Bacillus aquiflavi sp. nov., isolated from yellow water of strong flavor Chinese baijiu in Yibin region of China.</title>
        <authorList>
            <person name="Xie J."/>
        </authorList>
    </citation>
    <scope>NUCLEOTIDE SEQUENCE [LARGE SCALE GENOMIC DNA]</scope>
    <source>
        <strain evidence="11 13">Gsoil 114</strain>
    </source>
</reference>
<evidence type="ECO:0000256" key="1">
    <source>
        <dbReference type="ARBA" id="ARBA00004651"/>
    </source>
</evidence>
<dbReference type="InterPro" id="IPR004840">
    <property type="entry name" value="Amino_acid_permease_CS"/>
</dbReference>
<dbReference type="FunFam" id="1.20.1740.10:FF:000001">
    <property type="entry name" value="Amino acid permease"/>
    <property type="match status" value="1"/>
</dbReference>
<dbReference type="Pfam" id="PF00324">
    <property type="entry name" value="AA_permease"/>
    <property type="match status" value="1"/>
</dbReference>
<accession>A0A0A6VIX4</accession>
<organism evidence="10 12">
    <name type="scientific">Heyndrickxia ginsengihumi</name>
    <dbReference type="NCBI Taxonomy" id="363870"/>
    <lineage>
        <taxon>Bacteria</taxon>
        <taxon>Bacillati</taxon>
        <taxon>Bacillota</taxon>
        <taxon>Bacilli</taxon>
        <taxon>Bacillales</taxon>
        <taxon>Bacillaceae</taxon>
        <taxon>Heyndrickxia</taxon>
    </lineage>
</organism>
<feature type="transmembrane region" description="Helical" evidence="8">
    <location>
        <begin position="404"/>
        <end position="425"/>
    </location>
</feature>
<evidence type="ECO:0000256" key="8">
    <source>
        <dbReference type="SAM" id="Phobius"/>
    </source>
</evidence>
<evidence type="ECO:0000313" key="12">
    <source>
        <dbReference type="Proteomes" id="UP000030588"/>
    </source>
</evidence>
<sequence>MVELPKQKTLERGLKNRHIQLIAIGGAIGTGLFLGAGKSIHFAGPSIMLVYLIIGLALFFMMRALGELLLYKPTTGSFTEFADAFIGPWAGFITGWTYWFCWIATGIAEITAVGMYVKFWIPDCPQWIPALICVVVLFFINVATVKAFGEIEFWFAIIKVITIIALIVVGLALVFIGFKSHGGGTHASFANLWDYGGFFPNGTSGFLLAFEMAVFSFVGIELVGVTAGEAENPNETLPKAINNIPIRILIFYIGALFVIMSIYPWSHIDPAASPFVKVFSDIGIPAAAGIINFVVLTSAASSCNSGIFSTSRMLYTLAEEGKAPKVFRTLNNRKVPAPALLGSTAVLLLGVVLNYFLKEEVFTLVTSIATICFIWIWAIILIAHLRFRKTMPEEAAKNPFKMPLAPYINWIVLIFFAFILVVLGFAEDTRVALFVTPIWFIILIIAYLILKRKQSTKNI</sequence>
<dbReference type="AlphaFoldDB" id="A0A0A6VIX4"/>
<keyword evidence="5" id="KW-0029">Amino-acid transport</keyword>
<feature type="transmembrane region" description="Helical" evidence="8">
    <location>
        <begin position="283"/>
        <end position="303"/>
    </location>
</feature>
<keyword evidence="4 8" id="KW-0812">Transmembrane</keyword>
<dbReference type="EMBL" id="JRUN01000003">
    <property type="protein sequence ID" value="KHD86579.1"/>
    <property type="molecule type" value="Genomic_DNA"/>
</dbReference>
<feature type="transmembrane region" description="Helical" evidence="8">
    <location>
        <begin position="198"/>
        <end position="223"/>
    </location>
</feature>
<dbReference type="PIRSF" id="PIRSF006060">
    <property type="entry name" value="AA_transporter"/>
    <property type="match status" value="1"/>
</dbReference>
<feature type="transmembrane region" description="Helical" evidence="8">
    <location>
        <begin position="157"/>
        <end position="178"/>
    </location>
</feature>
<evidence type="ECO:0000256" key="7">
    <source>
        <dbReference type="ARBA" id="ARBA00023136"/>
    </source>
</evidence>
<dbReference type="Proteomes" id="UP000030588">
    <property type="component" value="Unassembled WGS sequence"/>
</dbReference>
<comment type="caution">
    <text evidence="10">The sequence shown here is derived from an EMBL/GenBank/DDBJ whole genome shotgun (WGS) entry which is preliminary data.</text>
</comment>
<feature type="domain" description="Amino acid permease/ SLC12A" evidence="9">
    <location>
        <begin position="18"/>
        <end position="454"/>
    </location>
</feature>
<comment type="subcellular location">
    <subcellularLocation>
        <location evidence="1">Cell membrane</location>
        <topology evidence="1">Multi-pass membrane protein</topology>
    </subcellularLocation>
</comment>
<reference evidence="10 12" key="1">
    <citation type="submission" date="2014-10" db="EMBL/GenBank/DDBJ databases">
        <title>Draft genome of phytase producing Bacillus ginsengihumi strain M2.11.</title>
        <authorList>
            <person name="Toymentseva A."/>
            <person name="Boulygina E.A."/>
            <person name="Kazakov S.V."/>
            <person name="Kayumov I."/>
            <person name="Suleimanova A.D."/>
            <person name="Mardanova A.M."/>
            <person name="Maria S.N."/>
            <person name="Sergey M.Y."/>
            <person name="Sharipova M.R."/>
        </authorList>
    </citation>
    <scope>NUCLEOTIDE SEQUENCE [LARGE SCALE GENOMIC DNA]</scope>
    <source>
        <strain evidence="10 12">M2.11</strain>
    </source>
</reference>
<feature type="transmembrane region" description="Helical" evidence="8">
    <location>
        <begin position="99"/>
        <end position="121"/>
    </location>
</feature>
<feature type="transmembrane region" description="Helical" evidence="8">
    <location>
        <begin position="21"/>
        <end position="40"/>
    </location>
</feature>
<dbReference type="Gene3D" id="1.20.1740.10">
    <property type="entry name" value="Amino acid/polyamine transporter I"/>
    <property type="match status" value="1"/>
</dbReference>
<keyword evidence="2" id="KW-0813">Transport</keyword>
<dbReference type="GO" id="GO:0006865">
    <property type="term" value="P:amino acid transport"/>
    <property type="evidence" value="ECO:0007669"/>
    <property type="project" value="UniProtKB-KW"/>
</dbReference>
<dbReference type="EMBL" id="JAAIWK010000003">
    <property type="protein sequence ID" value="NEY19055.1"/>
    <property type="molecule type" value="Genomic_DNA"/>
</dbReference>
<feature type="transmembrane region" description="Helical" evidence="8">
    <location>
        <begin position="46"/>
        <end position="65"/>
    </location>
</feature>
<feature type="transmembrane region" description="Helical" evidence="8">
    <location>
        <begin position="244"/>
        <end position="263"/>
    </location>
</feature>
<evidence type="ECO:0000256" key="2">
    <source>
        <dbReference type="ARBA" id="ARBA00022448"/>
    </source>
</evidence>
<dbReference type="PANTHER" id="PTHR43495:SF2">
    <property type="entry name" value="D-SERINE_D-ALANINE_GLYCINE TRANSPORTER"/>
    <property type="match status" value="1"/>
</dbReference>
<evidence type="ECO:0000256" key="3">
    <source>
        <dbReference type="ARBA" id="ARBA00022475"/>
    </source>
</evidence>
<evidence type="ECO:0000256" key="6">
    <source>
        <dbReference type="ARBA" id="ARBA00022989"/>
    </source>
</evidence>
<dbReference type="PROSITE" id="PS00218">
    <property type="entry name" value="AMINO_ACID_PERMEASE_1"/>
    <property type="match status" value="1"/>
</dbReference>
<dbReference type="PANTHER" id="PTHR43495">
    <property type="entry name" value="GABA PERMEASE"/>
    <property type="match status" value="1"/>
</dbReference>
<keyword evidence="13" id="KW-1185">Reference proteome</keyword>
<dbReference type="OrthoDB" id="9780162at2"/>
<evidence type="ECO:0000313" key="11">
    <source>
        <dbReference type="EMBL" id="NEY19055.1"/>
    </source>
</evidence>
<feature type="transmembrane region" description="Helical" evidence="8">
    <location>
        <begin position="335"/>
        <end position="356"/>
    </location>
</feature>
<name>A0A0A6VIX4_9BACI</name>
<keyword evidence="3" id="KW-1003">Cell membrane</keyword>
<evidence type="ECO:0000313" key="13">
    <source>
        <dbReference type="Proteomes" id="UP000476934"/>
    </source>
</evidence>
<evidence type="ECO:0000313" key="10">
    <source>
        <dbReference type="EMBL" id="KHD86579.1"/>
    </source>
</evidence>
<gene>
    <name evidence="11" type="ORF">G4D61_03605</name>
    <name evidence="10" type="ORF">NG54_01755</name>
</gene>
<feature type="transmembrane region" description="Helical" evidence="8">
    <location>
        <begin position="362"/>
        <end position="383"/>
    </location>
</feature>
<proteinExistence type="predicted"/>
<evidence type="ECO:0000256" key="5">
    <source>
        <dbReference type="ARBA" id="ARBA00022970"/>
    </source>
</evidence>
<dbReference type="GO" id="GO:0005886">
    <property type="term" value="C:plasma membrane"/>
    <property type="evidence" value="ECO:0007669"/>
    <property type="project" value="UniProtKB-SubCell"/>
</dbReference>
<reference evidence="11 13" key="2">
    <citation type="submission" date="2020-02" db="EMBL/GenBank/DDBJ databases">
        <authorList>
            <person name="Feng H."/>
        </authorList>
    </citation>
    <scope>NUCLEOTIDE SEQUENCE [LARGE SCALE GENOMIC DNA]</scope>
    <source>
        <strain evidence="11 13">Gsoil 114</strain>
    </source>
</reference>
<feature type="transmembrane region" description="Helical" evidence="8">
    <location>
        <begin position="127"/>
        <end position="145"/>
    </location>
</feature>
<keyword evidence="7 8" id="KW-0472">Membrane</keyword>
<dbReference type="Proteomes" id="UP000476934">
    <property type="component" value="Unassembled WGS sequence"/>
</dbReference>
<evidence type="ECO:0000259" key="9">
    <source>
        <dbReference type="Pfam" id="PF00324"/>
    </source>
</evidence>
<keyword evidence="6 8" id="KW-1133">Transmembrane helix</keyword>
<dbReference type="GO" id="GO:0055085">
    <property type="term" value="P:transmembrane transport"/>
    <property type="evidence" value="ECO:0007669"/>
    <property type="project" value="InterPro"/>
</dbReference>
<protein>
    <submittedName>
        <fullName evidence="11">Amino acid permease</fullName>
    </submittedName>
    <submittedName>
        <fullName evidence="10">D-alanine/D-serine/glycine permease</fullName>
    </submittedName>
</protein>
<feature type="transmembrane region" description="Helical" evidence="8">
    <location>
        <begin position="431"/>
        <end position="450"/>
    </location>
</feature>
<evidence type="ECO:0000256" key="4">
    <source>
        <dbReference type="ARBA" id="ARBA00022692"/>
    </source>
</evidence>